<dbReference type="AlphaFoldDB" id="A0A143YN52"/>
<evidence type="ECO:0000256" key="3">
    <source>
        <dbReference type="ARBA" id="ARBA00022729"/>
    </source>
</evidence>
<dbReference type="PANTHER" id="PTHR30085">
    <property type="entry name" value="AMINO ACID ABC TRANSPORTER PERMEASE"/>
    <property type="match status" value="1"/>
</dbReference>
<keyword evidence="7" id="KW-1185">Reference proteome</keyword>
<dbReference type="STRING" id="140314.SAMN04488076_10662"/>
<dbReference type="Pfam" id="PF00497">
    <property type="entry name" value="SBP_bac_3"/>
    <property type="match status" value="1"/>
</dbReference>
<evidence type="ECO:0000313" key="7">
    <source>
        <dbReference type="Proteomes" id="UP000242754"/>
    </source>
</evidence>
<dbReference type="SMART" id="SM00062">
    <property type="entry name" value="PBPb"/>
    <property type="match status" value="1"/>
</dbReference>
<keyword evidence="3 4" id="KW-0732">Signal</keyword>
<dbReference type="GO" id="GO:0006865">
    <property type="term" value="P:amino acid transport"/>
    <property type="evidence" value="ECO:0007669"/>
    <property type="project" value="TreeGrafter"/>
</dbReference>
<evidence type="ECO:0000259" key="5">
    <source>
        <dbReference type="SMART" id="SM00062"/>
    </source>
</evidence>
<comment type="similarity">
    <text evidence="1">Belongs to the bacterial solute-binding protein 3 family.</text>
</comment>
<organism evidence="6 7">
    <name type="scientific">Trichococcus palustris</name>
    <dbReference type="NCBI Taxonomy" id="140314"/>
    <lineage>
        <taxon>Bacteria</taxon>
        <taxon>Bacillati</taxon>
        <taxon>Bacillota</taxon>
        <taxon>Bacilli</taxon>
        <taxon>Lactobacillales</taxon>
        <taxon>Carnobacteriaceae</taxon>
        <taxon>Trichococcus</taxon>
    </lineage>
</organism>
<feature type="domain" description="Solute-binding protein family 3/N-terminal" evidence="5">
    <location>
        <begin position="53"/>
        <end position="277"/>
    </location>
</feature>
<dbReference type="InterPro" id="IPR001638">
    <property type="entry name" value="Solute-binding_3/MltF_N"/>
</dbReference>
<dbReference type="OrthoDB" id="115856at2"/>
<dbReference type="Gene3D" id="3.40.190.10">
    <property type="entry name" value="Periplasmic binding protein-like II"/>
    <property type="match status" value="2"/>
</dbReference>
<evidence type="ECO:0000313" key="6">
    <source>
        <dbReference type="EMBL" id="CZQ93628.1"/>
    </source>
</evidence>
<protein>
    <recommendedName>
        <fullName evidence="5">Solute-binding protein family 3/N-terminal domain-containing protein</fullName>
    </recommendedName>
</protein>
<name>A0A143YN52_9LACT</name>
<dbReference type="GO" id="GO:0005576">
    <property type="term" value="C:extracellular region"/>
    <property type="evidence" value="ECO:0007669"/>
    <property type="project" value="TreeGrafter"/>
</dbReference>
<sequence>MKKKNLLVSLCLSAALFLGACSSDGSDTADSTGAATSTTSDQVTVESIKKAGVLKVGVKEDVPNFGLRNTETNEIEGFEIDIAKKIAGEILGDPEAIELTPVTAKTRGPLLDNGEVDMVIATFTVTDERKETYNFSDAYYVDAVGLLVKKEKGYKGLADMNGATIGVAQSSTTADAINAEAKQYGISLKYSEYATYPEIKAALDSGRIDAFSVDRSILAGYLDDSTEILKDRFATQDYGIATKKSNTELATTVNDLIKTWRADGTLDAMAKEWGLSE</sequence>
<proteinExistence type="inferred from homology"/>
<dbReference type="PANTHER" id="PTHR30085:SF6">
    <property type="entry name" value="ABC TRANSPORTER GLUTAMINE-BINDING PROTEIN GLNH"/>
    <property type="match status" value="1"/>
</dbReference>
<dbReference type="RefSeq" id="WP_087033234.1">
    <property type="nucleotide sequence ID" value="NZ_FJNE01000004.1"/>
</dbReference>
<dbReference type="GO" id="GO:0030288">
    <property type="term" value="C:outer membrane-bounded periplasmic space"/>
    <property type="evidence" value="ECO:0007669"/>
    <property type="project" value="TreeGrafter"/>
</dbReference>
<dbReference type="InterPro" id="IPR051455">
    <property type="entry name" value="Bact_solute-bind_prot3"/>
</dbReference>
<keyword evidence="2" id="KW-0813">Transport</keyword>
<dbReference type="PROSITE" id="PS51257">
    <property type="entry name" value="PROKAR_LIPOPROTEIN"/>
    <property type="match status" value="1"/>
</dbReference>
<dbReference type="Proteomes" id="UP000242754">
    <property type="component" value="Unassembled WGS sequence"/>
</dbReference>
<dbReference type="SUPFAM" id="SSF53850">
    <property type="entry name" value="Periplasmic binding protein-like II"/>
    <property type="match status" value="1"/>
</dbReference>
<feature type="signal peptide" evidence="4">
    <location>
        <begin position="1"/>
        <end position="20"/>
    </location>
</feature>
<reference evidence="6 7" key="1">
    <citation type="submission" date="2016-02" db="EMBL/GenBank/DDBJ databases">
        <authorList>
            <person name="Wen L."/>
            <person name="He K."/>
            <person name="Yang H."/>
        </authorList>
    </citation>
    <scope>NUCLEOTIDE SEQUENCE [LARGE SCALE GENOMIC DNA]</scope>
    <source>
        <strain evidence="6">Trichococcus palustris</strain>
    </source>
</reference>
<accession>A0A143YN52</accession>
<gene>
    <name evidence="6" type="ORF">Tpal_1660</name>
</gene>
<evidence type="ECO:0000256" key="1">
    <source>
        <dbReference type="ARBA" id="ARBA00010333"/>
    </source>
</evidence>
<evidence type="ECO:0000256" key="4">
    <source>
        <dbReference type="SAM" id="SignalP"/>
    </source>
</evidence>
<evidence type="ECO:0000256" key="2">
    <source>
        <dbReference type="ARBA" id="ARBA00022448"/>
    </source>
</evidence>
<dbReference type="EMBL" id="FJNE01000004">
    <property type="protein sequence ID" value="CZQ93628.1"/>
    <property type="molecule type" value="Genomic_DNA"/>
</dbReference>
<feature type="chain" id="PRO_5039310356" description="Solute-binding protein family 3/N-terminal domain-containing protein" evidence="4">
    <location>
        <begin position="21"/>
        <end position="277"/>
    </location>
</feature>